<dbReference type="Proteomes" id="UP000714275">
    <property type="component" value="Unassembled WGS sequence"/>
</dbReference>
<proteinExistence type="predicted"/>
<gene>
    <name evidence="1" type="ORF">EV702DRAFT_1051314</name>
</gene>
<name>A0A9P6ZH35_9AGAM</name>
<protein>
    <submittedName>
        <fullName evidence="1">Uncharacterized protein</fullName>
    </submittedName>
</protein>
<evidence type="ECO:0000313" key="2">
    <source>
        <dbReference type="Proteomes" id="UP000714275"/>
    </source>
</evidence>
<dbReference type="AlphaFoldDB" id="A0A9P6ZH35"/>
<reference evidence="1" key="1">
    <citation type="journal article" date="2020" name="New Phytol.">
        <title>Comparative genomics reveals dynamic genome evolution in host specialist ectomycorrhizal fungi.</title>
        <authorList>
            <person name="Lofgren L.A."/>
            <person name="Nguyen N.H."/>
            <person name="Vilgalys R."/>
            <person name="Ruytinx J."/>
            <person name="Liao H.L."/>
            <person name="Branco S."/>
            <person name="Kuo A."/>
            <person name="LaButti K."/>
            <person name="Lipzen A."/>
            <person name="Andreopoulos W."/>
            <person name="Pangilinan J."/>
            <person name="Riley R."/>
            <person name="Hundley H."/>
            <person name="Na H."/>
            <person name="Barry K."/>
            <person name="Grigoriev I.V."/>
            <person name="Stajich J.E."/>
            <person name="Kennedy P.G."/>
        </authorList>
    </citation>
    <scope>NUCLEOTIDE SEQUENCE</scope>
    <source>
        <strain evidence="1">DOB743</strain>
    </source>
</reference>
<sequence length="358" mass="39490">MEMLGLTAWLLQHVAPLEVNSDGTSAYAAYTTHVTDSIMISLVVVATGSSTWIITMSLTPSLADSCLQHLSAGNHPNNRLMLSHSLRLWAATADLIQHNFNESNFSILQLHTHASRDDFDYHPYNPNYATNAYTNVANGPYYGCNNGGGQQQPGLQVQTPVVIQNPPNLSMWPVYRDAQGQVGSSSYNYPPPAIEVPPHTFDMLLDPVQQKINRGRRKVGLQHSYHALASSQPKCSHFTATVDRASARRRLTLTCETLKDLVTRALNAAVAQYSNAELNKWRKLKSVLATILNAFKHGQSMQPNCIDTVESLLLHDAFLDGFLDLCTQDGSIQPFLVPLANHAITNILEIVLSKQQFG</sequence>
<keyword evidence="2" id="KW-1185">Reference proteome</keyword>
<evidence type="ECO:0000313" key="1">
    <source>
        <dbReference type="EMBL" id="KAG1764576.1"/>
    </source>
</evidence>
<accession>A0A9P6ZH35</accession>
<organism evidence="1 2">
    <name type="scientific">Suillus placidus</name>
    <dbReference type="NCBI Taxonomy" id="48579"/>
    <lineage>
        <taxon>Eukaryota</taxon>
        <taxon>Fungi</taxon>
        <taxon>Dikarya</taxon>
        <taxon>Basidiomycota</taxon>
        <taxon>Agaricomycotina</taxon>
        <taxon>Agaricomycetes</taxon>
        <taxon>Agaricomycetidae</taxon>
        <taxon>Boletales</taxon>
        <taxon>Suillineae</taxon>
        <taxon>Suillaceae</taxon>
        <taxon>Suillus</taxon>
    </lineage>
</organism>
<dbReference type="EMBL" id="JABBWD010000123">
    <property type="protein sequence ID" value="KAG1764576.1"/>
    <property type="molecule type" value="Genomic_DNA"/>
</dbReference>
<dbReference type="OrthoDB" id="2631310at2759"/>
<comment type="caution">
    <text evidence="1">The sequence shown here is derived from an EMBL/GenBank/DDBJ whole genome shotgun (WGS) entry which is preliminary data.</text>
</comment>